<comment type="pathway">
    <text evidence="4">Phospholipid metabolism.</text>
</comment>
<dbReference type="SUPFAM" id="SSF53335">
    <property type="entry name" value="S-adenosyl-L-methionine-dependent methyltransferases"/>
    <property type="match status" value="1"/>
</dbReference>
<comment type="pathway">
    <text evidence="1">Lipid metabolism.</text>
</comment>
<dbReference type="PANTHER" id="PTHR44307:SF2">
    <property type="entry name" value="PHOSPHOETHANOLAMINE METHYLTRANSFERASE ISOFORM X1"/>
    <property type="match status" value="1"/>
</dbReference>
<evidence type="ECO:0000256" key="2">
    <source>
        <dbReference type="ARBA" id="ARBA00022603"/>
    </source>
</evidence>
<dbReference type="Pfam" id="PF08241">
    <property type="entry name" value="Methyltransf_11"/>
    <property type="match status" value="1"/>
</dbReference>
<evidence type="ECO:0000259" key="5">
    <source>
        <dbReference type="Pfam" id="PF08241"/>
    </source>
</evidence>
<keyword evidence="3" id="KW-0808">Transferase</keyword>
<accession>A0A6C0JUD8</accession>
<keyword evidence="2" id="KW-0489">Methyltransferase</keyword>
<dbReference type="Gene3D" id="3.40.50.150">
    <property type="entry name" value="Vaccinia Virus protein VP39"/>
    <property type="match status" value="1"/>
</dbReference>
<sequence>MFRQCILLCVLFTCIYTIGVHRYFRKHNDVISYNVFLKCFIHAVSNHNYYMNYGLWTEGVSTLEEANLQLVKFVFHKSEMADQSNLNILDIGCGYGEQDMEWLKHMDTTNRITAVDISEEQIYSAMKKNTDICFDICDASYIELKYKNQTFDRIISLESAFHYQERTLFFKQVNHLLKDNGKFIITDIMLNPSYKTNQITKLCLYIFADVLCIPAKNLITEEKWDKQLSSELNVIESINLSDKTFQPYYTYFMKQYCKNHNYPDWVGCALSDFFCTYQPFLYKIAICTKK</sequence>
<dbReference type="AlphaFoldDB" id="A0A6C0JUD8"/>
<proteinExistence type="predicted"/>
<reference evidence="6" key="1">
    <citation type="journal article" date="2020" name="Nature">
        <title>Giant virus diversity and host interactions through global metagenomics.</title>
        <authorList>
            <person name="Schulz F."/>
            <person name="Roux S."/>
            <person name="Paez-Espino D."/>
            <person name="Jungbluth S."/>
            <person name="Walsh D.A."/>
            <person name="Denef V.J."/>
            <person name="McMahon K.D."/>
            <person name="Konstantinidis K.T."/>
            <person name="Eloe-Fadrosh E.A."/>
            <person name="Kyrpides N.C."/>
            <person name="Woyke T."/>
        </authorList>
    </citation>
    <scope>NUCLEOTIDE SEQUENCE</scope>
    <source>
        <strain evidence="6">GVMAG-S-1074260-58</strain>
    </source>
</reference>
<dbReference type="GO" id="GO:0008757">
    <property type="term" value="F:S-adenosylmethionine-dependent methyltransferase activity"/>
    <property type="evidence" value="ECO:0007669"/>
    <property type="project" value="InterPro"/>
</dbReference>
<dbReference type="InterPro" id="IPR029063">
    <property type="entry name" value="SAM-dependent_MTases_sf"/>
</dbReference>
<protein>
    <recommendedName>
        <fullName evidence="5">Methyltransferase type 11 domain-containing protein</fullName>
    </recommendedName>
</protein>
<evidence type="ECO:0000256" key="1">
    <source>
        <dbReference type="ARBA" id="ARBA00005189"/>
    </source>
</evidence>
<dbReference type="GO" id="GO:0032259">
    <property type="term" value="P:methylation"/>
    <property type="evidence" value="ECO:0007669"/>
    <property type="project" value="UniProtKB-KW"/>
</dbReference>
<name>A0A6C0JUD8_9ZZZZ</name>
<evidence type="ECO:0000256" key="3">
    <source>
        <dbReference type="ARBA" id="ARBA00022679"/>
    </source>
</evidence>
<dbReference type="EMBL" id="MN740710">
    <property type="protein sequence ID" value="QHU09365.1"/>
    <property type="molecule type" value="Genomic_DNA"/>
</dbReference>
<dbReference type="CDD" id="cd02440">
    <property type="entry name" value="AdoMet_MTases"/>
    <property type="match status" value="1"/>
</dbReference>
<dbReference type="InterPro" id="IPR013216">
    <property type="entry name" value="Methyltransf_11"/>
</dbReference>
<dbReference type="PANTHER" id="PTHR44307">
    <property type="entry name" value="PHOSPHOETHANOLAMINE METHYLTRANSFERASE"/>
    <property type="match status" value="1"/>
</dbReference>
<organism evidence="6">
    <name type="scientific">viral metagenome</name>
    <dbReference type="NCBI Taxonomy" id="1070528"/>
    <lineage>
        <taxon>unclassified sequences</taxon>
        <taxon>metagenomes</taxon>
        <taxon>organismal metagenomes</taxon>
    </lineage>
</organism>
<feature type="domain" description="Methyltransferase type 11" evidence="5">
    <location>
        <begin position="89"/>
        <end position="185"/>
    </location>
</feature>
<evidence type="ECO:0000313" key="6">
    <source>
        <dbReference type="EMBL" id="QHU09365.1"/>
    </source>
</evidence>
<evidence type="ECO:0000256" key="4">
    <source>
        <dbReference type="ARBA" id="ARBA00025707"/>
    </source>
</evidence>